<dbReference type="Gene3D" id="3.40.1360.10">
    <property type="match status" value="1"/>
</dbReference>
<dbReference type="InterPro" id="IPR002694">
    <property type="entry name" value="Znf_CHC2"/>
</dbReference>
<organism evidence="16 17">
    <name type="scientific">Atopobium minutum</name>
    <dbReference type="NCBI Taxonomy" id="1381"/>
    <lineage>
        <taxon>Bacteria</taxon>
        <taxon>Bacillati</taxon>
        <taxon>Actinomycetota</taxon>
        <taxon>Coriobacteriia</taxon>
        <taxon>Coriobacteriales</taxon>
        <taxon>Atopobiaceae</taxon>
        <taxon>Atopobium</taxon>
    </lineage>
</organism>
<dbReference type="Pfam" id="PF08275">
    <property type="entry name" value="DNAG_N"/>
    <property type="match status" value="1"/>
</dbReference>
<keyword evidence="3 12" id="KW-0808">Transferase</keyword>
<dbReference type="FunFam" id="3.90.580.10:FF:000001">
    <property type="entry name" value="DNA primase"/>
    <property type="match status" value="1"/>
</dbReference>
<evidence type="ECO:0000256" key="10">
    <source>
        <dbReference type="ARBA" id="ARBA00023125"/>
    </source>
</evidence>
<dbReference type="GO" id="GO:0003899">
    <property type="term" value="F:DNA-directed RNA polymerase activity"/>
    <property type="evidence" value="ECO:0007669"/>
    <property type="project" value="UniProtKB-UniRule"/>
</dbReference>
<dbReference type="FunFam" id="3.40.1360.10:FF:000002">
    <property type="entry name" value="DNA primase"/>
    <property type="match status" value="1"/>
</dbReference>
<dbReference type="PANTHER" id="PTHR30313">
    <property type="entry name" value="DNA PRIMASE"/>
    <property type="match status" value="1"/>
</dbReference>
<dbReference type="GO" id="GO:0008270">
    <property type="term" value="F:zinc ion binding"/>
    <property type="evidence" value="ECO:0007669"/>
    <property type="project" value="UniProtKB-UniRule"/>
</dbReference>
<dbReference type="GO" id="GO:1990077">
    <property type="term" value="C:primosome complex"/>
    <property type="evidence" value="ECO:0007669"/>
    <property type="project" value="UniProtKB-KW"/>
</dbReference>
<comment type="caution">
    <text evidence="16">The sequence shown here is derived from an EMBL/GenBank/DDBJ whole genome shotgun (WGS) entry which is preliminary data.</text>
</comment>
<dbReference type="InterPro" id="IPR016136">
    <property type="entry name" value="DNA_helicase_N/primase_C"/>
</dbReference>
<evidence type="ECO:0000256" key="13">
    <source>
        <dbReference type="PIRNR" id="PIRNR002811"/>
    </source>
</evidence>
<dbReference type="PANTHER" id="PTHR30313:SF2">
    <property type="entry name" value="DNA PRIMASE"/>
    <property type="match status" value="1"/>
</dbReference>
<dbReference type="CDD" id="cd03364">
    <property type="entry name" value="TOPRIM_DnaG_primases"/>
    <property type="match status" value="1"/>
</dbReference>
<keyword evidence="4 12" id="KW-0548">Nucleotidyltransferase</keyword>
<evidence type="ECO:0000256" key="5">
    <source>
        <dbReference type="ARBA" id="ARBA00022705"/>
    </source>
</evidence>
<dbReference type="InterPro" id="IPR050219">
    <property type="entry name" value="DnaG_primase"/>
</dbReference>
<dbReference type="RefSeq" id="WP_002563566.1">
    <property type="nucleotide sequence ID" value="NZ_FNSH01000001.1"/>
</dbReference>
<dbReference type="InterPro" id="IPR037068">
    <property type="entry name" value="DNA_primase_core_N_sf"/>
</dbReference>
<dbReference type="NCBIfam" id="TIGR01391">
    <property type="entry name" value="dnaG"/>
    <property type="match status" value="1"/>
</dbReference>
<keyword evidence="7 12" id="KW-0863">Zinc-finger</keyword>
<accession>A0AB38A4X7</accession>
<evidence type="ECO:0000313" key="16">
    <source>
        <dbReference type="EMBL" id="SEB44714.1"/>
    </source>
</evidence>
<evidence type="ECO:0000256" key="7">
    <source>
        <dbReference type="ARBA" id="ARBA00022771"/>
    </source>
</evidence>
<keyword evidence="5 12" id="KW-0235">DNA replication</keyword>
<comment type="subunit">
    <text evidence="12">Monomer. Interacts with DnaB.</text>
</comment>
<dbReference type="SUPFAM" id="SSF57783">
    <property type="entry name" value="Zinc beta-ribbon"/>
    <property type="match status" value="1"/>
</dbReference>
<dbReference type="HAMAP" id="MF_00974">
    <property type="entry name" value="DNA_primase_DnaG"/>
    <property type="match status" value="1"/>
</dbReference>
<evidence type="ECO:0000256" key="11">
    <source>
        <dbReference type="ARBA" id="ARBA00023163"/>
    </source>
</evidence>
<dbReference type="Pfam" id="PF10410">
    <property type="entry name" value="DnaB_bind"/>
    <property type="match status" value="1"/>
</dbReference>
<evidence type="ECO:0000256" key="12">
    <source>
        <dbReference type="HAMAP-Rule" id="MF_00974"/>
    </source>
</evidence>
<dbReference type="InterPro" id="IPR006295">
    <property type="entry name" value="DNA_primase_DnaG"/>
</dbReference>
<evidence type="ECO:0000256" key="9">
    <source>
        <dbReference type="ARBA" id="ARBA00022842"/>
    </source>
</evidence>
<dbReference type="EC" id="2.7.7.101" evidence="12"/>
<evidence type="ECO:0000256" key="2">
    <source>
        <dbReference type="ARBA" id="ARBA00022515"/>
    </source>
</evidence>
<keyword evidence="10 12" id="KW-0238">DNA-binding</keyword>
<name>A0AB38A4X7_9ACTN</name>
<evidence type="ECO:0000256" key="6">
    <source>
        <dbReference type="ARBA" id="ARBA00022723"/>
    </source>
</evidence>
<evidence type="ECO:0000256" key="3">
    <source>
        <dbReference type="ARBA" id="ARBA00022679"/>
    </source>
</evidence>
<comment type="similarity">
    <text evidence="12 13">Belongs to the DnaG primase family.</text>
</comment>
<dbReference type="PROSITE" id="PS50880">
    <property type="entry name" value="TOPRIM"/>
    <property type="match status" value="1"/>
</dbReference>
<keyword evidence="6 12" id="KW-0479">Metal-binding</keyword>
<dbReference type="InterPro" id="IPR036977">
    <property type="entry name" value="DNA_primase_Znf_CHC2"/>
</dbReference>
<dbReference type="Proteomes" id="UP000183687">
    <property type="component" value="Unassembled WGS sequence"/>
</dbReference>
<keyword evidence="9" id="KW-0460">Magnesium</keyword>
<evidence type="ECO:0000256" key="4">
    <source>
        <dbReference type="ARBA" id="ARBA00022695"/>
    </source>
</evidence>
<dbReference type="GO" id="GO:0005737">
    <property type="term" value="C:cytoplasm"/>
    <property type="evidence" value="ECO:0007669"/>
    <property type="project" value="TreeGrafter"/>
</dbReference>
<protein>
    <recommendedName>
        <fullName evidence="12 13">DNA primase</fullName>
        <ecNumber evidence="12">2.7.7.101</ecNumber>
    </recommendedName>
</protein>
<dbReference type="Gene3D" id="3.90.980.10">
    <property type="entry name" value="DNA primase, catalytic core, N-terminal domain"/>
    <property type="match status" value="1"/>
</dbReference>
<dbReference type="InterPro" id="IPR006171">
    <property type="entry name" value="TOPRIM_dom"/>
</dbReference>
<dbReference type="GO" id="GO:0006269">
    <property type="term" value="P:DNA replication, synthesis of primer"/>
    <property type="evidence" value="ECO:0007669"/>
    <property type="project" value="UniProtKB-UniRule"/>
</dbReference>
<dbReference type="GO" id="GO:0003677">
    <property type="term" value="F:DNA binding"/>
    <property type="evidence" value="ECO:0007669"/>
    <property type="project" value="UniProtKB-KW"/>
</dbReference>
<comment type="cofactor">
    <cofactor evidence="12 13 14">
        <name>Zn(2+)</name>
        <dbReference type="ChEBI" id="CHEBI:29105"/>
    </cofactor>
    <text evidence="12 13 14">Binds 1 zinc ion per monomer.</text>
</comment>
<keyword evidence="8 12" id="KW-0862">Zinc</keyword>
<feature type="zinc finger region" description="CHC2-type" evidence="12 14">
    <location>
        <begin position="37"/>
        <end position="61"/>
    </location>
</feature>
<evidence type="ECO:0000256" key="8">
    <source>
        <dbReference type="ARBA" id="ARBA00022833"/>
    </source>
</evidence>
<dbReference type="EMBL" id="FNSH01000001">
    <property type="protein sequence ID" value="SEB44714.1"/>
    <property type="molecule type" value="Genomic_DNA"/>
</dbReference>
<dbReference type="SMART" id="SM00400">
    <property type="entry name" value="ZnF_CHCC"/>
    <property type="match status" value="1"/>
</dbReference>
<keyword evidence="11 12" id="KW-0804">Transcription</keyword>
<comment type="function">
    <text evidence="12 13">RNA polymerase that catalyzes the synthesis of short RNA molecules used as primers for DNA polymerase during DNA replication.</text>
</comment>
<sequence>MIDNNDKERVREATDFAALVSETVVLKPRGGDLWGCCPFHQEKSPSFKITPSTGLWHCFGCGKGGDVFDYVCERENLDFPDAIRFLADRAGIELKEERTGHAAGPKRNRLIECLTAAQEFYNKQLMRVRGAAFQEARSYCAGRGFGSEVCKKWMLGFAPGHALLVQHLQSKGFTKAEMQAANLAVERKGYLQDVFYDRVMFPIHDELGRCIGFGGRVMGDAKPKYLNTRETPVFHKGKYLFAFDYAKQAITTTAVAIVCEGYTDVIAMHEAGFSHAVAALGTSFSLDHVKLLSRFAKTIICMFDGDAAGQKAAERALQFVDKTKADIRCVVLPHNQDPAEFLAAHGAQALQEQLDASQPLIDFVFAKRLSTYDLSVPGQRVHALDELASVLAPLKNSLLLDSYATQLSDALDMDYEETKQRIKHAKLPGDTLVSTASDEYEPYEEAVASAETAASSQAALLDSSVLSLDDRRQIYIERELLSYMAEHMEKVRPFDMKIGAFSWADSRHEALAWAMLATPVQTPPAQVVAAAEAVVADARQILSSGRLSHVWTGSEDKKLDFLLNQVEYFSTKRQIRQIRSQLRGAPMSDEAERLFCEATQLQQHVNELSKTLSQLLSPENNG</sequence>
<dbReference type="GO" id="GO:0000428">
    <property type="term" value="C:DNA-directed RNA polymerase complex"/>
    <property type="evidence" value="ECO:0007669"/>
    <property type="project" value="UniProtKB-KW"/>
</dbReference>
<dbReference type="Pfam" id="PF13155">
    <property type="entry name" value="Toprim_2"/>
    <property type="match status" value="1"/>
</dbReference>
<dbReference type="InterPro" id="IPR034151">
    <property type="entry name" value="TOPRIM_DnaG_bac"/>
</dbReference>
<comment type="domain">
    <text evidence="12">Contains an N-terminal zinc-binding domain, a central core domain that contains the primase activity, and a C-terminal DnaB-binding domain.</text>
</comment>
<keyword evidence="1 12" id="KW-0240">DNA-directed RNA polymerase</keyword>
<dbReference type="AlphaFoldDB" id="A0AB38A4X7"/>
<dbReference type="PIRSF" id="PIRSF002811">
    <property type="entry name" value="DnaG"/>
    <property type="match status" value="1"/>
</dbReference>
<evidence type="ECO:0000259" key="15">
    <source>
        <dbReference type="PROSITE" id="PS50880"/>
    </source>
</evidence>
<proteinExistence type="inferred from homology"/>
<dbReference type="SMART" id="SM00493">
    <property type="entry name" value="TOPRIM"/>
    <property type="match status" value="1"/>
</dbReference>
<reference evidence="16 17" key="1">
    <citation type="submission" date="2016-10" db="EMBL/GenBank/DDBJ databases">
        <authorList>
            <person name="Varghese N."/>
            <person name="Submissions S."/>
        </authorList>
    </citation>
    <scope>NUCLEOTIDE SEQUENCE [LARGE SCALE GENOMIC DNA]</scope>
    <source>
        <strain evidence="16 17">DSM 20586</strain>
    </source>
</reference>
<evidence type="ECO:0000256" key="1">
    <source>
        <dbReference type="ARBA" id="ARBA00022478"/>
    </source>
</evidence>
<comment type="catalytic activity">
    <reaction evidence="12">
        <text>ssDNA + n NTP = ssDNA/pppN(pN)n-1 hybrid + (n-1) diphosphate.</text>
        <dbReference type="EC" id="2.7.7.101"/>
    </reaction>
</comment>
<dbReference type="Gene3D" id="3.90.580.10">
    <property type="entry name" value="Zinc finger, CHC2-type domain"/>
    <property type="match status" value="1"/>
</dbReference>
<dbReference type="Gene3D" id="1.10.860.10">
    <property type="entry name" value="DNAb Helicase, Chain A"/>
    <property type="match status" value="1"/>
</dbReference>
<dbReference type="InterPro" id="IPR013264">
    <property type="entry name" value="DNAG_N"/>
</dbReference>
<dbReference type="InterPro" id="IPR019475">
    <property type="entry name" value="DNA_primase_DnaB-bd"/>
</dbReference>
<dbReference type="SUPFAM" id="SSF56731">
    <property type="entry name" value="DNA primase core"/>
    <property type="match status" value="1"/>
</dbReference>
<evidence type="ECO:0000256" key="14">
    <source>
        <dbReference type="PIRSR" id="PIRSR002811-1"/>
    </source>
</evidence>
<dbReference type="InterPro" id="IPR030846">
    <property type="entry name" value="DnaG_bac"/>
</dbReference>
<evidence type="ECO:0000313" key="17">
    <source>
        <dbReference type="Proteomes" id="UP000183687"/>
    </source>
</evidence>
<keyword evidence="2 12" id="KW-0639">Primosome</keyword>
<dbReference type="Pfam" id="PF01807">
    <property type="entry name" value="Zn_ribbon_DnaG"/>
    <property type="match status" value="1"/>
</dbReference>
<feature type="domain" description="Toprim" evidence="15">
    <location>
        <begin position="254"/>
        <end position="335"/>
    </location>
</feature>
<gene>
    <name evidence="12" type="primary">dnaG</name>
    <name evidence="16" type="ORF">SAMN04489746_0252</name>
</gene>